<dbReference type="Proteomes" id="UP000011907">
    <property type="component" value="Unassembled WGS sequence"/>
</dbReference>
<dbReference type="Gene3D" id="1.10.10.10">
    <property type="entry name" value="Winged helix-like DNA-binding domain superfamily/Winged helix DNA-binding domain"/>
    <property type="match status" value="1"/>
</dbReference>
<keyword evidence="2" id="KW-0548">Nucleotidyltransferase</keyword>
<reference evidence="2 3" key="1">
    <citation type="journal article" date="2013" name="Genome Announc.">
        <title>Draft Whole-Genome Sequence of Bacillus sonorensis Strain L12, a Source of Nonribosomal Lipopeptides.</title>
        <authorList>
            <person name="Adimpong D.B."/>
            <person name="Sorensen K.I."/>
            <person name="Nielsen D.S."/>
            <person name="Thorsen L."/>
            <person name="Rasmussen T.B."/>
            <person name="Derkx P.M."/>
            <person name="Jespersen L."/>
        </authorList>
    </citation>
    <scope>NUCLEOTIDE SEQUENCE [LARGE SCALE GENOMIC DNA]</scope>
    <source>
        <strain evidence="2 3">L12</strain>
    </source>
</reference>
<dbReference type="EC" id="2.7.7.6" evidence="2"/>
<dbReference type="GO" id="GO:0016987">
    <property type="term" value="F:sigma factor activity"/>
    <property type="evidence" value="ECO:0007669"/>
    <property type="project" value="InterPro"/>
</dbReference>
<proteinExistence type="predicted"/>
<evidence type="ECO:0000313" key="2">
    <source>
        <dbReference type="EMBL" id="EME74685.1"/>
    </source>
</evidence>
<dbReference type="InterPro" id="IPR036388">
    <property type="entry name" value="WH-like_DNA-bd_sf"/>
</dbReference>
<dbReference type="AlphaFoldDB" id="M5PDG0"/>
<organism evidence="2 3">
    <name type="scientific">Bacillus sonorensis L12</name>
    <dbReference type="NCBI Taxonomy" id="1274524"/>
    <lineage>
        <taxon>Bacteria</taxon>
        <taxon>Bacillati</taxon>
        <taxon>Bacillota</taxon>
        <taxon>Bacilli</taxon>
        <taxon>Bacillales</taxon>
        <taxon>Bacillaceae</taxon>
        <taxon>Bacillus</taxon>
    </lineage>
</organism>
<dbReference type="GO" id="GO:0003677">
    <property type="term" value="F:DNA binding"/>
    <property type="evidence" value="ECO:0007669"/>
    <property type="project" value="InterPro"/>
</dbReference>
<feature type="domain" description="RNA polymerase sigma factor 70 region 4 type 2" evidence="1">
    <location>
        <begin position="121"/>
        <end position="171"/>
    </location>
</feature>
<dbReference type="InterPro" id="IPR013324">
    <property type="entry name" value="RNA_pol_sigma_r3/r4-like"/>
</dbReference>
<dbReference type="EMBL" id="AOFM01000007">
    <property type="protein sequence ID" value="EME74685.1"/>
    <property type="molecule type" value="Genomic_DNA"/>
</dbReference>
<dbReference type="GO" id="GO:0003899">
    <property type="term" value="F:DNA-directed RNA polymerase activity"/>
    <property type="evidence" value="ECO:0007669"/>
    <property type="project" value="UniProtKB-EC"/>
</dbReference>
<protein>
    <submittedName>
        <fullName evidence="2">Positive control sigma-like factor</fullName>
        <ecNumber evidence="2">2.7.7.6</ecNumber>
    </submittedName>
</protein>
<dbReference type="PATRIC" id="fig|1274524.3.peg.2784"/>
<dbReference type="InterPro" id="IPR013249">
    <property type="entry name" value="RNA_pol_sigma70_r4_t2"/>
</dbReference>
<keyword evidence="2" id="KW-0808">Transferase</keyword>
<gene>
    <name evidence="2" type="ORF">BSONL12_12896</name>
</gene>
<dbReference type="GO" id="GO:0006352">
    <property type="term" value="P:DNA-templated transcription initiation"/>
    <property type="evidence" value="ECO:0007669"/>
    <property type="project" value="InterPro"/>
</dbReference>
<dbReference type="NCBIfam" id="NF005385">
    <property type="entry name" value="PRK06930.1"/>
    <property type="match status" value="1"/>
</dbReference>
<name>M5PDG0_9BACI</name>
<comment type="caution">
    <text evidence="2">The sequence shown here is derived from an EMBL/GenBank/DDBJ whole genome shotgun (WGS) entry which is preliminary data.</text>
</comment>
<evidence type="ECO:0000259" key="1">
    <source>
        <dbReference type="Pfam" id="PF08281"/>
    </source>
</evidence>
<dbReference type="NCBIfam" id="TIGR02937">
    <property type="entry name" value="sigma70-ECF"/>
    <property type="match status" value="1"/>
</dbReference>
<dbReference type="SUPFAM" id="SSF88659">
    <property type="entry name" value="Sigma3 and sigma4 domains of RNA polymerase sigma factors"/>
    <property type="match status" value="1"/>
</dbReference>
<dbReference type="InterPro" id="IPR014284">
    <property type="entry name" value="RNA_pol_sigma-70_dom"/>
</dbReference>
<dbReference type="CDD" id="cd06171">
    <property type="entry name" value="Sigma70_r4"/>
    <property type="match status" value="1"/>
</dbReference>
<dbReference type="Pfam" id="PF08281">
    <property type="entry name" value="Sigma70_r4_2"/>
    <property type="match status" value="1"/>
</dbReference>
<dbReference type="eggNOG" id="COG1595">
    <property type="taxonomic scope" value="Bacteria"/>
</dbReference>
<sequence>MQLIGVLFYVEKRRITKMEDLLFEYKRTLKATRTLYRPLQDEEWLTPEQLKDKKLIRSMIADLEYVVDWLEHGREPGIRRAIDRRDSYKRMLIKDPRIMDTFSEGIRFEPAHEVSAADKARIEAALSVLTAREKEIFILHKVERFSYERIAAMLGIKKSTVQTNVKRAQAKMAKQIEKPANRLA</sequence>
<evidence type="ECO:0000313" key="3">
    <source>
        <dbReference type="Proteomes" id="UP000011907"/>
    </source>
</evidence>
<dbReference type="STRING" id="1274524.BSONL12_12896"/>
<accession>M5PDG0</accession>